<dbReference type="EMBL" id="BKCJ011079102">
    <property type="protein sequence ID" value="GFC81278.1"/>
    <property type="molecule type" value="Genomic_DNA"/>
</dbReference>
<gene>
    <name evidence="3" type="ORF">Tci_853248</name>
</gene>
<evidence type="ECO:0000313" key="3">
    <source>
        <dbReference type="EMBL" id="GFC81278.1"/>
    </source>
</evidence>
<feature type="compositionally biased region" description="Polar residues" evidence="2">
    <location>
        <begin position="160"/>
        <end position="180"/>
    </location>
</feature>
<feature type="compositionally biased region" description="Basic residues" evidence="2">
    <location>
        <begin position="225"/>
        <end position="235"/>
    </location>
</feature>
<evidence type="ECO:0000256" key="2">
    <source>
        <dbReference type="SAM" id="MobiDB-lite"/>
    </source>
</evidence>
<sequence>MANEEDHALVADGEAPTKFALMANIENRLFDNSLCSNECKKNTDSLNSKIKDLKRELSKANNFIYHYKLDVAQLEGRLIEYKEREVQYIEKIRILEMYRASNLDSIKILTKELEEVKEEVGYNAVPPPAIDLYLSPKKDLSWTGLLEFVDDTVTDYSKPSPTVVSASAEGQNKDSSTTKDVASPNPPKPFVKFVKPKESQPESKSKEQETPKKSQVKYAEQYIHLNKRPKGNQRN</sequence>
<proteinExistence type="predicted"/>
<organism evidence="3">
    <name type="scientific">Tanacetum cinerariifolium</name>
    <name type="common">Dalmatian daisy</name>
    <name type="synonym">Chrysanthemum cinerariifolium</name>
    <dbReference type="NCBI Taxonomy" id="118510"/>
    <lineage>
        <taxon>Eukaryota</taxon>
        <taxon>Viridiplantae</taxon>
        <taxon>Streptophyta</taxon>
        <taxon>Embryophyta</taxon>
        <taxon>Tracheophyta</taxon>
        <taxon>Spermatophyta</taxon>
        <taxon>Magnoliopsida</taxon>
        <taxon>eudicotyledons</taxon>
        <taxon>Gunneridae</taxon>
        <taxon>Pentapetalae</taxon>
        <taxon>asterids</taxon>
        <taxon>campanulids</taxon>
        <taxon>Asterales</taxon>
        <taxon>Asteraceae</taxon>
        <taxon>Asteroideae</taxon>
        <taxon>Anthemideae</taxon>
        <taxon>Anthemidinae</taxon>
        <taxon>Tanacetum</taxon>
    </lineage>
</organism>
<feature type="coiled-coil region" evidence="1">
    <location>
        <begin position="36"/>
        <end position="63"/>
    </location>
</feature>
<feature type="region of interest" description="Disordered" evidence="2">
    <location>
        <begin position="160"/>
        <end position="235"/>
    </location>
</feature>
<comment type="caution">
    <text evidence="3">The sequence shown here is derived from an EMBL/GenBank/DDBJ whole genome shotgun (WGS) entry which is preliminary data.</text>
</comment>
<protein>
    <submittedName>
        <fullName evidence="3">Uncharacterized protein</fullName>
    </submittedName>
</protein>
<name>A0A699R7H8_TANCI</name>
<keyword evidence="1" id="KW-0175">Coiled coil</keyword>
<dbReference type="SUPFAM" id="SSF57997">
    <property type="entry name" value="Tropomyosin"/>
    <property type="match status" value="1"/>
</dbReference>
<accession>A0A699R7H8</accession>
<reference evidence="3" key="1">
    <citation type="journal article" date="2019" name="Sci. Rep.">
        <title>Draft genome of Tanacetum cinerariifolium, the natural source of mosquito coil.</title>
        <authorList>
            <person name="Yamashiro T."/>
            <person name="Shiraishi A."/>
            <person name="Satake H."/>
            <person name="Nakayama K."/>
        </authorList>
    </citation>
    <scope>NUCLEOTIDE SEQUENCE</scope>
</reference>
<dbReference type="AlphaFoldDB" id="A0A699R7H8"/>
<evidence type="ECO:0000256" key="1">
    <source>
        <dbReference type="SAM" id="Coils"/>
    </source>
</evidence>
<feature type="compositionally biased region" description="Basic and acidic residues" evidence="2">
    <location>
        <begin position="195"/>
        <end position="212"/>
    </location>
</feature>